<dbReference type="SMART" id="SM00382">
    <property type="entry name" value="AAA"/>
    <property type="match status" value="1"/>
</dbReference>
<evidence type="ECO:0000313" key="11">
    <source>
        <dbReference type="Proteomes" id="UP000702544"/>
    </source>
</evidence>
<evidence type="ECO:0000313" key="10">
    <source>
        <dbReference type="EMBL" id="NIR76320.1"/>
    </source>
</evidence>
<dbReference type="InterPro" id="IPR011006">
    <property type="entry name" value="CheY-like_superfamily"/>
</dbReference>
<dbReference type="InterPro" id="IPR058031">
    <property type="entry name" value="AAA_lid_NorR"/>
</dbReference>
<dbReference type="GO" id="GO:0000160">
    <property type="term" value="P:phosphorelay signal transduction system"/>
    <property type="evidence" value="ECO:0007669"/>
    <property type="project" value="InterPro"/>
</dbReference>
<dbReference type="PRINTS" id="PR01590">
    <property type="entry name" value="HTHFIS"/>
</dbReference>
<dbReference type="SUPFAM" id="SSF46689">
    <property type="entry name" value="Homeodomain-like"/>
    <property type="match status" value="1"/>
</dbReference>
<dbReference type="InterPro" id="IPR009057">
    <property type="entry name" value="Homeodomain-like_sf"/>
</dbReference>
<evidence type="ECO:0000259" key="9">
    <source>
        <dbReference type="PROSITE" id="PS50110"/>
    </source>
</evidence>
<evidence type="ECO:0000256" key="6">
    <source>
        <dbReference type="ARBA" id="ARBA00023163"/>
    </source>
</evidence>
<dbReference type="Gene3D" id="1.10.10.60">
    <property type="entry name" value="Homeodomain-like"/>
    <property type="match status" value="1"/>
</dbReference>
<dbReference type="GO" id="GO:0043565">
    <property type="term" value="F:sequence-specific DNA binding"/>
    <property type="evidence" value="ECO:0007669"/>
    <property type="project" value="InterPro"/>
</dbReference>
<dbReference type="PROSITE" id="PS00688">
    <property type="entry name" value="SIGMA54_INTERACT_3"/>
    <property type="match status" value="1"/>
</dbReference>
<dbReference type="InterPro" id="IPR002197">
    <property type="entry name" value="HTH_Fis"/>
</dbReference>
<dbReference type="Gene3D" id="3.40.50.2300">
    <property type="match status" value="1"/>
</dbReference>
<dbReference type="SUPFAM" id="SSF52540">
    <property type="entry name" value="P-loop containing nucleoside triphosphate hydrolases"/>
    <property type="match status" value="1"/>
</dbReference>
<keyword evidence="5" id="KW-0010">Activator</keyword>
<dbReference type="EMBL" id="JAACAK010000120">
    <property type="protein sequence ID" value="NIR76320.1"/>
    <property type="molecule type" value="Genomic_DNA"/>
</dbReference>
<dbReference type="InterPro" id="IPR001789">
    <property type="entry name" value="Sig_transdc_resp-reg_receiver"/>
</dbReference>
<dbReference type="Gene3D" id="1.10.8.60">
    <property type="match status" value="1"/>
</dbReference>
<dbReference type="Pfam" id="PF02954">
    <property type="entry name" value="HTH_8"/>
    <property type="match status" value="1"/>
</dbReference>
<keyword evidence="3" id="KW-0805">Transcription regulation</keyword>
<keyword evidence="6" id="KW-0804">Transcription</keyword>
<protein>
    <submittedName>
        <fullName evidence="10">Sigma-54-dependent Fis family transcriptional regulator</fullName>
    </submittedName>
</protein>
<evidence type="ECO:0000256" key="5">
    <source>
        <dbReference type="ARBA" id="ARBA00023159"/>
    </source>
</evidence>
<evidence type="ECO:0000256" key="3">
    <source>
        <dbReference type="ARBA" id="ARBA00023015"/>
    </source>
</evidence>
<evidence type="ECO:0000256" key="7">
    <source>
        <dbReference type="PROSITE-ProRule" id="PRU00169"/>
    </source>
</evidence>
<dbReference type="PROSITE" id="PS50110">
    <property type="entry name" value="RESPONSE_REGULATORY"/>
    <property type="match status" value="1"/>
</dbReference>
<dbReference type="FunFam" id="1.10.8.60:FF:000014">
    <property type="entry name" value="DNA-binding transcriptional regulator NtrC"/>
    <property type="match status" value="1"/>
</dbReference>
<keyword evidence="2" id="KW-0067">ATP-binding</keyword>
<feature type="domain" description="Sigma-54 factor interaction" evidence="8">
    <location>
        <begin position="144"/>
        <end position="374"/>
    </location>
</feature>
<dbReference type="InterPro" id="IPR027417">
    <property type="entry name" value="P-loop_NTPase"/>
</dbReference>
<dbReference type="Pfam" id="PF25601">
    <property type="entry name" value="AAA_lid_14"/>
    <property type="match status" value="1"/>
</dbReference>
<keyword evidence="4" id="KW-0238">DNA-binding</keyword>
<dbReference type="PROSITE" id="PS50045">
    <property type="entry name" value="SIGMA54_INTERACT_4"/>
    <property type="match status" value="1"/>
</dbReference>
<dbReference type="InterPro" id="IPR025944">
    <property type="entry name" value="Sigma_54_int_dom_CS"/>
</dbReference>
<dbReference type="CDD" id="cd00009">
    <property type="entry name" value="AAA"/>
    <property type="match status" value="1"/>
</dbReference>
<name>A0AAE5CCZ2_9BACT</name>
<organism evidence="10 11">
    <name type="scientific">Candidatus Kutchimonas denitrificans</name>
    <dbReference type="NCBI Taxonomy" id="3056748"/>
    <lineage>
        <taxon>Bacteria</taxon>
        <taxon>Pseudomonadati</taxon>
        <taxon>Gemmatimonadota</taxon>
        <taxon>Gemmatimonadia</taxon>
        <taxon>Candidatus Palauibacterales</taxon>
        <taxon>Candidatus Palauibacteraceae</taxon>
        <taxon>Candidatus Kutchimonas</taxon>
    </lineage>
</organism>
<evidence type="ECO:0000256" key="4">
    <source>
        <dbReference type="ARBA" id="ARBA00023125"/>
    </source>
</evidence>
<comment type="caution">
    <text evidence="10">The sequence shown here is derived from an EMBL/GenBank/DDBJ whole genome shotgun (WGS) entry which is preliminary data.</text>
</comment>
<proteinExistence type="predicted"/>
<evidence type="ECO:0000256" key="2">
    <source>
        <dbReference type="ARBA" id="ARBA00022840"/>
    </source>
</evidence>
<dbReference type="GO" id="GO:0006355">
    <property type="term" value="P:regulation of DNA-templated transcription"/>
    <property type="evidence" value="ECO:0007669"/>
    <property type="project" value="InterPro"/>
</dbReference>
<dbReference type="SUPFAM" id="SSF52172">
    <property type="entry name" value="CheY-like"/>
    <property type="match status" value="1"/>
</dbReference>
<dbReference type="GO" id="GO:0005524">
    <property type="term" value="F:ATP binding"/>
    <property type="evidence" value="ECO:0007669"/>
    <property type="project" value="UniProtKB-KW"/>
</dbReference>
<dbReference type="Pfam" id="PF00072">
    <property type="entry name" value="Response_reg"/>
    <property type="match status" value="1"/>
</dbReference>
<feature type="domain" description="Response regulatory" evidence="9">
    <location>
        <begin position="4"/>
        <end position="119"/>
    </location>
</feature>
<dbReference type="Proteomes" id="UP000702544">
    <property type="component" value="Unassembled WGS sequence"/>
</dbReference>
<sequence>MIPKVYILDDDITYAKLLAANLGKSGRFRNEIFDSYQALSNRRAEEPPDAIITDLVMPGLSGIEVTRRLRQSDPHLPIFVLTAHADLESAIEALKAGANEYLTKPVNMDELTTLLNRALEERPLREEAATIQKVRQEEFSLRAILGEHPRIEEIRQFVRRIAEIPRPTVLLLGASGTGKNLVARTIHYSSPHSDGRFVEINCSALPSNLLEAELFGYQKGAFTDARESKRGLIEVADAGTLFLDEIGDLSLELQAKLLNFLESRRFRRLGGTEEIEVSQRVITATNRDLEALVRSGEFRTDLYYRISVATHELPPLREVKSDIPLLADHFREVFNAEFRKQVESLDDDTLETLKAWDWPGNVRELRNVIERAMIFADGPTLKPSDLPELGSLEVTAAGDTGEADSFRLPRGLTLADAQREYIRRTLQDCDGSIQRAAETLGISRKNLWEKRKKYGLLQED</sequence>
<keyword evidence="1" id="KW-0547">Nucleotide-binding</keyword>
<dbReference type="SMART" id="SM00448">
    <property type="entry name" value="REC"/>
    <property type="match status" value="1"/>
</dbReference>
<dbReference type="Pfam" id="PF00158">
    <property type="entry name" value="Sigma54_activat"/>
    <property type="match status" value="1"/>
</dbReference>
<dbReference type="Gene3D" id="3.40.50.300">
    <property type="entry name" value="P-loop containing nucleotide triphosphate hydrolases"/>
    <property type="match status" value="1"/>
</dbReference>
<reference evidence="10 11" key="1">
    <citation type="submission" date="2020-01" db="EMBL/GenBank/DDBJ databases">
        <title>Genomes assembled from Gulf of Kutch pelagic sediment metagenomes.</title>
        <authorList>
            <person name="Chandrashekar M."/>
            <person name="Mahajan M.S."/>
            <person name="Dave K.J."/>
            <person name="Vatsa P."/>
            <person name="Nathani N.M."/>
        </authorList>
    </citation>
    <scope>NUCLEOTIDE SEQUENCE [LARGE SCALE GENOMIC DNA]</scope>
    <source>
        <strain evidence="10">KS3-K002</strain>
    </source>
</reference>
<keyword evidence="7" id="KW-0597">Phosphoprotein</keyword>
<dbReference type="InterPro" id="IPR002078">
    <property type="entry name" value="Sigma_54_int"/>
</dbReference>
<accession>A0AAE5CCZ2</accession>
<dbReference type="PANTHER" id="PTHR32071">
    <property type="entry name" value="TRANSCRIPTIONAL REGULATORY PROTEIN"/>
    <property type="match status" value="1"/>
</dbReference>
<evidence type="ECO:0000259" key="8">
    <source>
        <dbReference type="PROSITE" id="PS50045"/>
    </source>
</evidence>
<feature type="modified residue" description="4-aspartylphosphate" evidence="7">
    <location>
        <position position="54"/>
    </location>
</feature>
<dbReference type="AlphaFoldDB" id="A0AAE5CCZ2"/>
<evidence type="ECO:0000256" key="1">
    <source>
        <dbReference type="ARBA" id="ARBA00022741"/>
    </source>
</evidence>
<dbReference type="InterPro" id="IPR003593">
    <property type="entry name" value="AAA+_ATPase"/>
</dbReference>
<gene>
    <name evidence="10" type="ORF">GWO12_14595</name>
</gene>
<dbReference type="PANTHER" id="PTHR32071:SF113">
    <property type="entry name" value="ALGINATE BIOSYNTHESIS TRANSCRIPTIONAL REGULATORY PROTEIN ALGB"/>
    <property type="match status" value="1"/>
</dbReference>
<dbReference type="FunFam" id="3.40.50.300:FF:000006">
    <property type="entry name" value="DNA-binding transcriptional regulator NtrC"/>
    <property type="match status" value="1"/>
</dbReference>